<evidence type="ECO:0000256" key="1">
    <source>
        <dbReference type="SAM" id="MobiDB-lite"/>
    </source>
</evidence>
<reference evidence="2" key="1">
    <citation type="submission" date="2013-04" db="EMBL/GenBank/DDBJ databases">
        <title>The genome sequencing project of 58 acetic acid bacteria.</title>
        <authorList>
            <person name="Okamoto-Kainuma A."/>
            <person name="Ishikawa M."/>
            <person name="Umino S."/>
            <person name="Koizumi Y."/>
            <person name="Shiwa Y."/>
            <person name="Yoshikawa H."/>
            <person name="Matsutani M."/>
            <person name="Matsushita K."/>
        </authorList>
    </citation>
    <scope>NUCLEOTIDE SEQUENCE</scope>
    <source>
        <strain evidence="2">DSM 12717</strain>
    </source>
</reference>
<organism evidence="2 3">
    <name type="scientific">Gluconacetobacter sacchari DSM 12717</name>
    <dbReference type="NCBI Taxonomy" id="1307940"/>
    <lineage>
        <taxon>Bacteria</taxon>
        <taxon>Pseudomonadati</taxon>
        <taxon>Pseudomonadota</taxon>
        <taxon>Alphaproteobacteria</taxon>
        <taxon>Acetobacterales</taxon>
        <taxon>Acetobacteraceae</taxon>
        <taxon>Gluconacetobacter</taxon>
    </lineage>
</organism>
<evidence type="ECO:0000313" key="2">
    <source>
        <dbReference type="EMBL" id="GBQ22810.1"/>
    </source>
</evidence>
<name>A0ABQ0P5N4_9PROT</name>
<keyword evidence="3" id="KW-1185">Reference proteome</keyword>
<dbReference type="EMBL" id="BAQP01000061">
    <property type="protein sequence ID" value="GBQ22810.1"/>
    <property type="molecule type" value="Genomic_DNA"/>
</dbReference>
<dbReference type="Proteomes" id="UP001060895">
    <property type="component" value="Unassembled WGS sequence"/>
</dbReference>
<feature type="region of interest" description="Disordered" evidence="1">
    <location>
        <begin position="48"/>
        <end position="67"/>
    </location>
</feature>
<sequence>MLYAVSGVLSERPRRHAIEAGVTLDGVVVGPQSVDDRPSVGKVAEQVTRLRQSQSGGPSFGSNPTWV</sequence>
<feature type="compositionally biased region" description="Polar residues" evidence="1">
    <location>
        <begin position="49"/>
        <end position="67"/>
    </location>
</feature>
<evidence type="ECO:0008006" key="4">
    <source>
        <dbReference type="Google" id="ProtNLM"/>
    </source>
</evidence>
<evidence type="ECO:0000313" key="3">
    <source>
        <dbReference type="Proteomes" id="UP001060895"/>
    </source>
</evidence>
<gene>
    <name evidence="2" type="ORF">AA12717_1301</name>
</gene>
<protein>
    <recommendedName>
        <fullName evidence="4">Phosphoribosylanthranilate isomerase</fullName>
    </recommendedName>
</protein>
<proteinExistence type="predicted"/>
<comment type="caution">
    <text evidence="2">The sequence shown here is derived from an EMBL/GenBank/DDBJ whole genome shotgun (WGS) entry which is preliminary data.</text>
</comment>
<accession>A0ABQ0P5N4</accession>